<protein>
    <submittedName>
        <fullName evidence="3">Uncharacterized protein</fullName>
    </submittedName>
</protein>
<evidence type="ECO:0000313" key="4">
    <source>
        <dbReference type="Proteomes" id="UP000032366"/>
    </source>
</evidence>
<sequence>MTEKEYQQRNRFRLYVIALPYLIFGVIVALIMLFAPLTIWFVSVFCVFMVYNILAMFTAFLLKYGKETLYLLFLTACVIGGFAFFVNMLFQHR</sequence>
<organism evidence="3 5">
    <name type="scientific">Staphylococcus microti</name>
    <dbReference type="NCBI Taxonomy" id="569857"/>
    <lineage>
        <taxon>Bacteria</taxon>
        <taxon>Bacillati</taxon>
        <taxon>Bacillota</taxon>
        <taxon>Bacilli</taxon>
        <taxon>Bacillales</taxon>
        <taxon>Staphylococcaceae</taxon>
        <taxon>Staphylococcus</taxon>
    </lineage>
</organism>
<dbReference type="AlphaFoldDB" id="A0A0D6XU06"/>
<feature type="transmembrane region" description="Helical" evidence="1">
    <location>
        <begin position="12"/>
        <end position="33"/>
    </location>
</feature>
<name>A0A0D6XU06_9STAP</name>
<feature type="transmembrane region" description="Helical" evidence="1">
    <location>
        <begin position="69"/>
        <end position="90"/>
    </location>
</feature>
<dbReference type="OrthoDB" id="2411736at2"/>
<reference evidence="2 4" key="1">
    <citation type="submission" date="2015-01" db="EMBL/GenBank/DDBJ databases">
        <authorList>
            <person name="Guo J."/>
        </authorList>
    </citation>
    <scope>NUCLEOTIDE SEQUENCE [LARGE SCALE GENOMIC DNA]</scope>
    <source>
        <strain evidence="2 4">DSM 22147</strain>
    </source>
</reference>
<keyword evidence="1" id="KW-0812">Transmembrane</keyword>
<evidence type="ECO:0000313" key="5">
    <source>
        <dbReference type="Proteomes" id="UP000254100"/>
    </source>
</evidence>
<keyword evidence="1" id="KW-0472">Membrane</keyword>
<evidence type="ECO:0000313" key="3">
    <source>
        <dbReference type="EMBL" id="SUM56775.1"/>
    </source>
</evidence>
<evidence type="ECO:0000256" key="1">
    <source>
        <dbReference type="SAM" id="Phobius"/>
    </source>
</evidence>
<dbReference type="RefSeq" id="WP_044358729.1">
    <property type="nucleotide sequence ID" value="NZ_JXWY01000005.1"/>
</dbReference>
<evidence type="ECO:0000313" key="2">
    <source>
        <dbReference type="EMBL" id="KIX91716.1"/>
    </source>
</evidence>
<dbReference type="EMBL" id="JXWY01000005">
    <property type="protein sequence ID" value="KIX91716.1"/>
    <property type="molecule type" value="Genomic_DNA"/>
</dbReference>
<reference evidence="3 5" key="2">
    <citation type="submission" date="2018-06" db="EMBL/GenBank/DDBJ databases">
        <authorList>
            <consortium name="Pathogen Informatics"/>
            <person name="Doyle S."/>
        </authorList>
    </citation>
    <scope>NUCLEOTIDE SEQUENCE [LARGE SCALE GENOMIC DNA]</scope>
    <source>
        <strain evidence="3 5">NCTC13832</strain>
    </source>
</reference>
<dbReference type="Proteomes" id="UP000032366">
    <property type="component" value="Unassembled WGS sequence"/>
</dbReference>
<dbReference type="STRING" id="569857.TP70_01205"/>
<accession>A0A0D6XU06</accession>
<keyword evidence="1" id="KW-1133">Transmembrane helix</keyword>
<feature type="transmembrane region" description="Helical" evidence="1">
    <location>
        <begin position="39"/>
        <end position="62"/>
    </location>
</feature>
<proteinExistence type="predicted"/>
<gene>
    <name evidence="3" type="ORF">NCTC13832_00433</name>
    <name evidence="2" type="ORF">TP70_01205</name>
</gene>
<dbReference type="Proteomes" id="UP000254100">
    <property type="component" value="Unassembled WGS sequence"/>
</dbReference>
<dbReference type="EMBL" id="UHDT01000001">
    <property type="protein sequence ID" value="SUM56775.1"/>
    <property type="molecule type" value="Genomic_DNA"/>
</dbReference>
<keyword evidence="4" id="KW-1185">Reference proteome</keyword>